<protein>
    <recommendedName>
        <fullName evidence="3">DUF91 domain-containing protein</fullName>
    </recommendedName>
</protein>
<keyword evidence="2" id="KW-1185">Reference proteome</keyword>
<evidence type="ECO:0008006" key="3">
    <source>
        <dbReference type="Google" id="ProtNLM"/>
    </source>
</evidence>
<proteinExistence type="predicted"/>
<dbReference type="EMBL" id="JBHTLX010000027">
    <property type="protein sequence ID" value="MFD1250639.1"/>
    <property type="molecule type" value="Genomic_DNA"/>
</dbReference>
<comment type="caution">
    <text evidence="1">The sequence shown here is derived from an EMBL/GenBank/DDBJ whole genome shotgun (WGS) entry which is preliminary data.</text>
</comment>
<reference evidence="2" key="1">
    <citation type="journal article" date="2019" name="Int. J. Syst. Evol. Microbiol.">
        <title>The Global Catalogue of Microorganisms (GCM) 10K type strain sequencing project: providing services to taxonomists for standard genome sequencing and annotation.</title>
        <authorList>
            <consortium name="The Broad Institute Genomics Platform"/>
            <consortium name="The Broad Institute Genome Sequencing Center for Infectious Disease"/>
            <person name="Wu L."/>
            <person name="Ma J."/>
        </authorList>
    </citation>
    <scope>NUCLEOTIDE SEQUENCE [LARGE SCALE GENOMIC DNA]</scope>
    <source>
        <strain evidence="2">CCUG 52478</strain>
    </source>
</reference>
<accession>A0ABW3W6J3</accession>
<organism evidence="1 2">
    <name type="scientific">Nocardioides ginsengisoli</name>
    <dbReference type="NCBI Taxonomy" id="363868"/>
    <lineage>
        <taxon>Bacteria</taxon>
        <taxon>Bacillati</taxon>
        <taxon>Actinomycetota</taxon>
        <taxon>Actinomycetes</taxon>
        <taxon>Propionibacteriales</taxon>
        <taxon>Nocardioidaceae</taxon>
        <taxon>Nocardioides</taxon>
    </lineage>
</organism>
<evidence type="ECO:0000313" key="2">
    <source>
        <dbReference type="Proteomes" id="UP001597229"/>
    </source>
</evidence>
<evidence type="ECO:0000313" key="1">
    <source>
        <dbReference type="EMBL" id="MFD1250639.1"/>
    </source>
</evidence>
<dbReference type="Proteomes" id="UP001597229">
    <property type="component" value="Unassembled WGS sequence"/>
</dbReference>
<dbReference type="RefSeq" id="WP_367921632.1">
    <property type="nucleotide sequence ID" value="NZ_BAABAC010000046.1"/>
</dbReference>
<sequence>MSNDERGAAYRERVYCYELYHQVRALTQHSRLAGAPEFVLSGEIDKAGLNAVVEGGKHKPDLVWHVPGQNRNAVVVEVKLASSLTARGIRKDLATLNSFLTGDRSYSRGIYLLYGPCDPERVQDRVVGLAAELGSSQLDRAILMWHPTPGVAPRVLGRLGN</sequence>
<name>A0ABW3W6J3_9ACTN</name>
<gene>
    <name evidence="1" type="ORF">ACFQ3F_22805</name>
</gene>